<name>A0A7S0T5A3_9RHOD</name>
<evidence type="ECO:0000313" key="3">
    <source>
        <dbReference type="EMBL" id="CAD8724435.1"/>
    </source>
</evidence>
<dbReference type="SUPFAM" id="SSF49562">
    <property type="entry name" value="C2 domain (Calcium/lipid-binding domain, CaLB)"/>
    <property type="match status" value="1"/>
</dbReference>
<sequence>MAYAARTTSMRAHAGQLGPTFRARNVMLQRLESGLWELELSFQCTGLPRCDLIGKSDPFVVVMTRDSTSNSDSDWRESVRTETIFEEQANARFVSKFIRSFASPADAKLEFELVVYDRDAKSETLRRHDLIGAARFRMHQLCSAPDHTLELDLGKSAPSTSTATSPPRSGNKVSSMKSSSNNATDCNHESSSSSRRGVIIVRAVAIPLRGARDVGGELIEVDTRTILFEVRVEKLGFGCSYVLSRQSNTAAVFVPMHRSERVSSSGGAFAAVSVRVSQLLLGEMDTQLRLELYRAGKFAANSGASGKILGYAQVSLKQLLSQNVGSELAWFPAVIDAKEEFKIELKQRAAHEDSLVVSIVTSLASQ</sequence>
<organism evidence="3">
    <name type="scientific">Erythrolobus madagascarensis</name>
    <dbReference type="NCBI Taxonomy" id="708628"/>
    <lineage>
        <taxon>Eukaryota</taxon>
        <taxon>Rhodophyta</taxon>
        <taxon>Bangiophyceae</taxon>
        <taxon>Porphyridiales</taxon>
        <taxon>Porphyridiaceae</taxon>
        <taxon>Erythrolobus</taxon>
    </lineage>
</organism>
<dbReference type="GO" id="GO:0005544">
    <property type="term" value="F:calcium-dependent phospholipid binding"/>
    <property type="evidence" value="ECO:0007669"/>
    <property type="project" value="InterPro"/>
</dbReference>
<dbReference type="GO" id="GO:0071277">
    <property type="term" value="P:cellular response to calcium ion"/>
    <property type="evidence" value="ECO:0007669"/>
    <property type="project" value="TreeGrafter"/>
</dbReference>
<gene>
    <name evidence="3" type="ORF">EMAD1354_LOCUS512</name>
</gene>
<dbReference type="InterPro" id="IPR000008">
    <property type="entry name" value="C2_dom"/>
</dbReference>
<dbReference type="PANTHER" id="PTHR10857:SF106">
    <property type="entry name" value="C2 DOMAIN-CONTAINING PROTEIN"/>
    <property type="match status" value="1"/>
</dbReference>
<reference evidence="3" key="1">
    <citation type="submission" date="2021-01" db="EMBL/GenBank/DDBJ databases">
        <authorList>
            <person name="Corre E."/>
            <person name="Pelletier E."/>
            <person name="Niang G."/>
            <person name="Scheremetjew M."/>
            <person name="Finn R."/>
            <person name="Kale V."/>
            <person name="Holt S."/>
            <person name="Cochrane G."/>
            <person name="Meng A."/>
            <person name="Brown T."/>
            <person name="Cohen L."/>
        </authorList>
    </citation>
    <scope>NUCLEOTIDE SEQUENCE</scope>
    <source>
        <strain evidence="3">CCMP3276</strain>
    </source>
</reference>
<proteinExistence type="predicted"/>
<protein>
    <recommendedName>
        <fullName evidence="2">C2 domain-containing protein</fullName>
    </recommendedName>
</protein>
<dbReference type="PROSITE" id="PS50004">
    <property type="entry name" value="C2"/>
    <property type="match status" value="1"/>
</dbReference>
<dbReference type="EMBL" id="HBFE01000744">
    <property type="protein sequence ID" value="CAD8724435.1"/>
    <property type="molecule type" value="Transcribed_RNA"/>
</dbReference>
<dbReference type="InterPro" id="IPR045052">
    <property type="entry name" value="Copine"/>
</dbReference>
<dbReference type="GO" id="GO:0005886">
    <property type="term" value="C:plasma membrane"/>
    <property type="evidence" value="ECO:0007669"/>
    <property type="project" value="TreeGrafter"/>
</dbReference>
<feature type="compositionally biased region" description="Low complexity" evidence="1">
    <location>
        <begin position="156"/>
        <end position="182"/>
    </location>
</feature>
<accession>A0A7S0T5A3</accession>
<feature type="region of interest" description="Disordered" evidence="1">
    <location>
        <begin position="153"/>
        <end position="191"/>
    </location>
</feature>
<evidence type="ECO:0000256" key="1">
    <source>
        <dbReference type="SAM" id="MobiDB-lite"/>
    </source>
</evidence>
<dbReference type="Gene3D" id="2.60.40.150">
    <property type="entry name" value="C2 domain"/>
    <property type="match status" value="1"/>
</dbReference>
<feature type="domain" description="C2" evidence="2">
    <location>
        <begin position="13"/>
        <end position="151"/>
    </location>
</feature>
<dbReference type="InterPro" id="IPR035892">
    <property type="entry name" value="C2_domain_sf"/>
</dbReference>
<dbReference type="PANTHER" id="PTHR10857">
    <property type="entry name" value="COPINE"/>
    <property type="match status" value="1"/>
</dbReference>
<dbReference type="AlphaFoldDB" id="A0A7S0T5A3"/>
<evidence type="ECO:0000259" key="2">
    <source>
        <dbReference type="PROSITE" id="PS50004"/>
    </source>
</evidence>
<dbReference type="Pfam" id="PF00168">
    <property type="entry name" value="C2"/>
    <property type="match status" value="1"/>
</dbReference>